<dbReference type="SUPFAM" id="SSF47226">
    <property type="entry name" value="Histidine-containing phosphotransfer domain, HPT domain"/>
    <property type="match status" value="1"/>
</dbReference>
<dbReference type="EMBL" id="JACNJD010000296">
    <property type="protein sequence ID" value="MBC8178638.1"/>
    <property type="molecule type" value="Genomic_DNA"/>
</dbReference>
<comment type="caution">
    <text evidence="3">The sequence shown here is derived from an EMBL/GenBank/DDBJ whole genome shotgun (WGS) entry which is preliminary data.</text>
</comment>
<accession>A0A8J6N2A4</accession>
<feature type="modified residue" description="Phosphohistidine" evidence="1">
    <location>
        <position position="52"/>
    </location>
</feature>
<evidence type="ECO:0000313" key="4">
    <source>
        <dbReference type="Proteomes" id="UP000650524"/>
    </source>
</evidence>
<name>A0A8J6N2A4_9DELT</name>
<dbReference type="PROSITE" id="PS50894">
    <property type="entry name" value="HPT"/>
    <property type="match status" value="1"/>
</dbReference>
<evidence type="ECO:0000259" key="2">
    <source>
        <dbReference type="PROSITE" id="PS50894"/>
    </source>
</evidence>
<feature type="domain" description="HPt" evidence="2">
    <location>
        <begin position="13"/>
        <end position="105"/>
    </location>
</feature>
<gene>
    <name evidence="3" type="ORF">H8E19_14640</name>
</gene>
<protein>
    <submittedName>
        <fullName evidence="3">Hpt domain-containing protein</fullName>
    </submittedName>
</protein>
<dbReference type="CDD" id="cd00088">
    <property type="entry name" value="HPT"/>
    <property type="match status" value="1"/>
</dbReference>
<dbReference type="InterPro" id="IPR036641">
    <property type="entry name" value="HPT_dom_sf"/>
</dbReference>
<dbReference type="InterPro" id="IPR008207">
    <property type="entry name" value="Sig_transdc_His_kin_Hpt_dom"/>
</dbReference>
<reference evidence="3 4" key="1">
    <citation type="submission" date="2020-08" db="EMBL/GenBank/DDBJ databases">
        <title>Bridging the membrane lipid divide: bacteria of the FCB group superphylum have the potential to synthesize archaeal ether lipids.</title>
        <authorList>
            <person name="Villanueva L."/>
            <person name="Von Meijenfeldt F.A.B."/>
            <person name="Westbye A.B."/>
            <person name="Yadav S."/>
            <person name="Hopmans E.C."/>
            <person name="Dutilh B.E."/>
            <person name="Sinninghe Damste J.S."/>
        </authorList>
    </citation>
    <scope>NUCLEOTIDE SEQUENCE [LARGE SCALE GENOMIC DNA]</scope>
    <source>
        <strain evidence="3">NIOZ-UU27</strain>
    </source>
</reference>
<keyword evidence="1" id="KW-0597">Phosphoprotein</keyword>
<dbReference type="GO" id="GO:0000160">
    <property type="term" value="P:phosphorelay signal transduction system"/>
    <property type="evidence" value="ECO:0007669"/>
    <property type="project" value="InterPro"/>
</dbReference>
<dbReference type="Gene3D" id="1.20.120.160">
    <property type="entry name" value="HPT domain"/>
    <property type="match status" value="1"/>
</dbReference>
<evidence type="ECO:0000313" key="3">
    <source>
        <dbReference type="EMBL" id="MBC8178638.1"/>
    </source>
</evidence>
<dbReference type="SMART" id="SM00073">
    <property type="entry name" value="HPT"/>
    <property type="match status" value="1"/>
</dbReference>
<organism evidence="3 4">
    <name type="scientific">Candidatus Desulfacyla euxinica</name>
    <dbReference type="NCBI Taxonomy" id="2841693"/>
    <lineage>
        <taxon>Bacteria</taxon>
        <taxon>Deltaproteobacteria</taxon>
        <taxon>Candidatus Desulfacyla</taxon>
    </lineage>
</organism>
<dbReference type="Pfam" id="PF01627">
    <property type="entry name" value="Hpt"/>
    <property type="match status" value="1"/>
</dbReference>
<dbReference type="Proteomes" id="UP000650524">
    <property type="component" value="Unassembled WGS sequence"/>
</dbReference>
<evidence type="ECO:0000256" key="1">
    <source>
        <dbReference type="PROSITE-ProRule" id="PRU00110"/>
    </source>
</evidence>
<sequence>MDIKELAENLGLEEDEYLELLELFIDTGIVDVDKLRSAIEEGNTEEAANAAHSLKGASGSLGLMEIYDLAMKTEKEARNNSLDGLVESVQTLKGQIDSLAEVARR</sequence>
<dbReference type="AlphaFoldDB" id="A0A8J6N2A4"/>
<proteinExistence type="predicted"/>